<dbReference type="NCBIfam" id="TIGR01935">
    <property type="entry name" value="NOT-MenG"/>
    <property type="match status" value="1"/>
</dbReference>
<dbReference type="GO" id="GO:0047443">
    <property type="term" value="F:4-hydroxy-4-methyl-2-oxoglutarate aldolase activity"/>
    <property type="evidence" value="ECO:0007669"/>
    <property type="project" value="UniProtKB-EC"/>
</dbReference>
<dbReference type="EMBL" id="PNBA02000020">
    <property type="protein sequence ID" value="KAG6390183.1"/>
    <property type="molecule type" value="Genomic_DNA"/>
</dbReference>
<dbReference type="GO" id="GO:0000712">
    <property type="term" value="P:resolution of meiotic recombination intermediates"/>
    <property type="evidence" value="ECO:0007669"/>
    <property type="project" value="TreeGrafter"/>
</dbReference>
<dbReference type="GO" id="GO:0051252">
    <property type="term" value="P:regulation of RNA metabolic process"/>
    <property type="evidence" value="ECO:0007669"/>
    <property type="project" value="InterPro"/>
</dbReference>
<dbReference type="GO" id="GO:0008948">
    <property type="term" value="F:oxaloacetate decarboxylase activity"/>
    <property type="evidence" value="ECO:0007669"/>
    <property type="project" value="UniProtKB-EC"/>
</dbReference>
<keyword evidence="1 2" id="KW-0479">Metal-binding</keyword>
<feature type="binding site" evidence="1">
    <location>
        <begin position="81"/>
        <end position="84"/>
    </location>
    <ligand>
        <name>substrate</name>
    </ligand>
</feature>
<dbReference type="Pfam" id="PF03737">
    <property type="entry name" value="RraA-like"/>
    <property type="match status" value="1"/>
</dbReference>
<dbReference type="GO" id="GO:0046872">
    <property type="term" value="F:metal ion binding"/>
    <property type="evidence" value="ECO:0007669"/>
    <property type="project" value="UniProtKB-KW"/>
</dbReference>
<feature type="region of interest" description="Disordered" evidence="3">
    <location>
        <begin position="1389"/>
        <end position="1409"/>
    </location>
</feature>
<dbReference type="PANTHER" id="PTHR35764:SF1">
    <property type="entry name" value="PROTEIN SHORTAGE IN CHIASMATA 1"/>
    <property type="match status" value="1"/>
</dbReference>
<organism evidence="4">
    <name type="scientific">Salvia splendens</name>
    <name type="common">Scarlet sage</name>
    <dbReference type="NCBI Taxonomy" id="180675"/>
    <lineage>
        <taxon>Eukaryota</taxon>
        <taxon>Viridiplantae</taxon>
        <taxon>Streptophyta</taxon>
        <taxon>Embryophyta</taxon>
        <taxon>Tracheophyta</taxon>
        <taxon>Spermatophyta</taxon>
        <taxon>Magnoliopsida</taxon>
        <taxon>eudicotyledons</taxon>
        <taxon>Gunneridae</taxon>
        <taxon>Pentapetalae</taxon>
        <taxon>asterids</taxon>
        <taxon>lamiids</taxon>
        <taxon>Lamiales</taxon>
        <taxon>Lamiaceae</taxon>
        <taxon>Nepetoideae</taxon>
        <taxon>Mentheae</taxon>
        <taxon>Salviinae</taxon>
        <taxon>Salvia</taxon>
        <taxon>Salvia subgen. Calosphace</taxon>
        <taxon>core Calosphace</taxon>
    </lineage>
</organism>
<name>A0A8X8W934_SALSN</name>
<protein>
    <recommendedName>
        <fullName evidence="2">4-hydroxy-4-methyl-2-oxoglutarate aldolase</fullName>
        <shortName evidence="2">HMG aldolase</shortName>
        <ecNumber evidence="2">4.1.1.112</ecNumber>
        <ecNumber evidence="2">4.1.3.17</ecNumber>
    </recommendedName>
    <alternativeName>
        <fullName evidence="2">Oxaloacetate decarboxylase</fullName>
    </alternativeName>
</protein>
<dbReference type="InterPro" id="IPR010203">
    <property type="entry name" value="RraA"/>
</dbReference>
<dbReference type="Proteomes" id="UP000298416">
    <property type="component" value="Unassembled WGS sequence"/>
</dbReference>
<accession>A0A8X8W934</accession>
<feature type="region of interest" description="Disordered" evidence="3">
    <location>
        <begin position="1449"/>
        <end position="1473"/>
    </location>
</feature>
<comment type="subunit">
    <text evidence="2">Homotrimer.</text>
</comment>
<dbReference type="NCBIfam" id="NF006875">
    <property type="entry name" value="PRK09372.1"/>
    <property type="match status" value="1"/>
</dbReference>
<reference evidence="4" key="2">
    <citation type="submission" date="2020-08" db="EMBL/GenBank/DDBJ databases">
        <title>Plant Genome Project.</title>
        <authorList>
            <person name="Zhang R.-G."/>
        </authorList>
    </citation>
    <scope>NUCLEOTIDE SEQUENCE</scope>
    <source>
        <strain evidence="4">Huo1</strain>
        <tissue evidence="4">Leaf</tissue>
    </source>
</reference>
<evidence type="ECO:0000313" key="4">
    <source>
        <dbReference type="EMBL" id="KAG6390183.1"/>
    </source>
</evidence>
<comment type="similarity">
    <text evidence="2">Belongs to the class II aldolase/RraA-like family.</text>
</comment>
<proteinExistence type="inferred from homology"/>
<feature type="binding site" evidence="1">
    <location>
        <position position="104"/>
    </location>
    <ligand>
        <name>Mg(2+)</name>
        <dbReference type="ChEBI" id="CHEBI:18420"/>
    </ligand>
</feature>
<evidence type="ECO:0000256" key="3">
    <source>
        <dbReference type="SAM" id="MobiDB-lite"/>
    </source>
</evidence>
<feature type="region of interest" description="Disordered" evidence="3">
    <location>
        <begin position="1485"/>
        <end position="1504"/>
    </location>
</feature>
<dbReference type="SUPFAM" id="SSF89562">
    <property type="entry name" value="RraA-like"/>
    <property type="match status" value="1"/>
</dbReference>
<dbReference type="Gene3D" id="3.50.30.40">
    <property type="entry name" value="Ribonuclease E inhibitor RraA/RraA-like"/>
    <property type="match status" value="1"/>
</dbReference>
<feature type="region of interest" description="Disordered" evidence="3">
    <location>
        <begin position="1053"/>
        <end position="1090"/>
    </location>
</feature>
<comment type="catalytic activity">
    <reaction evidence="2">
        <text>oxaloacetate + H(+) = pyruvate + CO2</text>
        <dbReference type="Rhea" id="RHEA:15641"/>
        <dbReference type="ChEBI" id="CHEBI:15361"/>
        <dbReference type="ChEBI" id="CHEBI:15378"/>
        <dbReference type="ChEBI" id="CHEBI:16452"/>
        <dbReference type="ChEBI" id="CHEBI:16526"/>
        <dbReference type="EC" id="4.1.1.112"/>
    </reaction>
</comment>
<keyword evidence="5" id="KW-1185">Reference proteome</keyword>
<dbReference type="EC" id="4.1.1.112" evidence="2"/>
<dbReference type="InterPro" id="IPR038824">
    <property type="entry name" value="SHOC1-like"/>
</dbReference>
<comment type="caution">
    <text evidence="4">The sequence shown here is derived from an EMBL/GenBank/DDBJ whole genome shotgun (WGS) entry which is preliminary data.</text>
</comment>
<comment type="function">
    <text evidence="2">Catalyzes the aldol cleavage of 4-hydroxy-4-methyl-2-oxoglutarate (HMG) into 2 molecules of pyruvate. Also contains a secondary oxaloacetate (OAA) decarboxylase activity due to the common pyruvate enolate transition state formed following C-C bond cleavage in the retro-aldol and decarboxylation reactions.</text>
</comment>
<comment type="cofactor">
    <cofactor evidence="1">
        <name>Mg(2+)</name>
        <dbReference type="ChEBI" id="CHEBI:18420"/>
    </cofactor>
</comment>
<feature type="binding site" evidence="1">
    <location>
        <position position="103"/>
    </location>
    <ligand>
        <name>substrate</name>
    </ligand>
</feature>
<reference evidence="4" key="1">
    <citation type="submission" date="2018-01" db="EMBL/GenBank/DDBJ databases">
        <authorList>
            <person name="Mao J.F."/>
        </authorList>
    </citation>
    <scope>NUCLEOTIDE SEQUENCE</scope>
    <source>
        <strain evidence="4">Huo1</strain>
        <tissue evidence="4">Leaf</tissue>
    </source>
</reference>
<evidence type="ECO:0000256" key="2">
    <source>
        <dbReference type="RuleBase" id="RU004338"/>
    </source>
</evidence>
<gene>
    <name evidence="4" type="ORF">SASPL_151665</name>
</gene>
<dbReference type="PANTHER" id="PTHR35764">
    <property type="entry name" value="PROTEIN SHORTAGE IN CHIASMATA 1"/>
    <property type="match status" value="1"/>
</dbReference>
<evidence type="ECO:0000313" key="5">
    <source>
        <dbReference type="Proteomes" id="UP000298416"/>
    </source>
</evidence>
<keyword evidence="1" id="KW-0460">Magnesium</keyword>
<evidence type="ECO:0000256" key="1">
    <source>
        <dbReference type="PIRSR" id="PIRSR605493-1"/>
    </source>
</evidence>
<dbReference type="GO" id="GO:0008428">
    <property type="term" value="F:ribonuclease inhibitor activity"/>
    <property type="evidence" value="ECO:0007669"/>
    <property type="project" value="InterPro"/>
</dbReference>
<sequence>MALVTTAEVCDTNPQLIVSGELRALHPVFQIYGRRQVFSGPVVTLKVFEDNVLVREFLEEKGNGRVLVVDGGGSLRCAILGGNPVVQAQNNGWAGIIVNGCIRDVDEINGCDIGVRALASHPMKANKKGVGEKHVPVNIAGTRICDGEWMYVDTDALFIITHTMRTRFLAAAVTAVTDLVETPDFYHLPLPHLTPPKCSSFSANSAHSFDEIPFFGVSREIDKLPIDDALLIFLADVVPHFVCDADIQKPQIDSNTERYEDNDGPIPGNKGGEEPIVRFEIPEMDMALLPSESSAHSQIEHMDIFSEVPDAEYTEDLLNSEFVLHDLAEIQRLLYVVDDISIENLTEQKADMLEDADSVQGKHHSYNIKFPEFEVDMESLGVIGRTLMMEEVLSFENIEKRQVMQEDNNKELLVSMESDLINYMFHHSEKLNCLEGTNLSSEVDCIRIIELSHNQQYPMLCGKADGFSIWSEEPTPFDEFMFIDLDLYSFCEVLSDSAKEIEYETCEHMFGEAMNFKSFSQLVVCHELTLLDGTFKSLPVPIISDHENSSSLCTLIENLLAQSDWQCSSASDDLYLDWDFLGESDCESAKYSSCWKLLGEIDTYSIDIDMCSNDSGIVILNFILSEGHSRKPNPEKDTEVLDLSCSDVSIPHSSGKVELSSLKNRGDGKRKKDDILLKIGVEKIQLFGESMTSDLEFFLNPRNYVLGKENIPADKPVTKTLSQGCMFSGDSATASSTTFVQQSLNVEEHEERDLGLASAPEGCKLKLEELLNAVPVKKTYGNEPMEAVNDAEVSNMIPVRSMSVGSESKQSLSCMPFGPNAVIIVNTRNFNEEMVISRRTTYQRILEIEQEGAQVVERDIGLPVDVIVSSAVCLTWYDCKNIGKKASAPDEGFSSLPLCIESVAASILTSLSFAFSCCILIFEGESNFLGSIMESSDELYAAAASLGVDIQLFCSYSHEMTEEIILSCIKAAAKLRMSLYPKMPDSESLAESFLTAFPSINPLSAHAILSSDIRLGNLFELSNGSKMGALQKYHIPDESIALLSVASKYGEREDSKSGMTDCSSSLSLPDSGNARVKSSSERKKPKYTHNLNADQPLNDLFAVDLGKSLPDFELDLPKVSVSGDSWLSRRAEISKAEEFSLSYNDESLFHSQDIDLDVMRSYAAGMMESVDKSSLYDFPLPKGLQISDESENAWVPPIEIDCCPSWRSTTTINNDLSRRSVKLNGIRQGDSTGEVINLEDSAAFGKDFFIATTSSFSPTLLDNENEYSARNSGMNKRSSSAINLPKFTNPTELQSGSGAWLSKNNKRHILSDEIRPNDIVNRNNTSMKQKELEKDMMKRNSQNPYKYFQEKGSFDSTPFSNALHSTQPQGSPWTIEFLNRVREKSRMHKQSVSYDLPSPYLRSSGNISKATKRRSPSILEFYKYEGGGTPQKIVQEKRLKRFSQAVNSLKTKKASASGPSSTPADKKARRTLSFSTYGSAGQSKLIWMDNDYQPTQKKPIASTR</sequence>
<dbReference type="InterPro" id="IPR036704">
    <property type="entry name" value="RraA/RraA-like_sf"/>
</dbReference>
<dbReference type="InterPro" id="IPR005493">
    <property type="entry name" value="RraA/RraA-like"/>
</dbReference>
<feature type="compositionally biased region" description="Polar residues" evidence="3">
    <location>
        <begin position="1057"/>
        <end position="1070"/>
    </location>
</feature>
<comment type="cofactor">
    <cofactor evidence="2">
        <name>a divalent metal cation</name>
        <dbReference type="ChEBI" id="CHEBI:60240"/>
    </cofactor>
</comment>
<feature type="compositionally biased region" description="Polar residues" evidence="3">
    <location>
        <begin position="1492"/>
        <end position="1504"/>
    </location>
</feature>
<comment type="catalytic activity">
    <reaction evidence="2">
        <text>4-hydroxy-4-methyl-2-oxoglutarate = 2 pyruvate</text>
        <dbReference type="Rhea" id="RHEA:22748"/>
        <dbReference type="ChEBI" id="CHEBI:15361"/>
        <dbReference type="ChEBI" id="CHEBI:58276"/>
        <dbReference type="EC" id="4.1.3.17"/>
    </reaction>
</comment>
<keyword evidence="2" id="KW-0456">Lyase</keyword>
<dbReference type="EC" id="4.1.3.17" evidence="2"/>
<dbReference type="CDD" id="cd16841">
    <property type="entry name" value="RraA_family"/>
    <property type="match status" value="1"/>
</dbReference>